<dbReference type="STRING" id="1817824.A2751_03870"/>
<organism evidence="2 3">
    <name type="scientific">Candidatus Doudnabacteria bacterium RIFCSPHIGHO2_01_FULL_46_14</name>
    <dbReference type="NCBI Taxonomy" id="1817824"/>
    <lineage>
        <taxon>Bacteria</taxon>
        <taxon>Candidatus Doudnaibacteriota</taxon>
    </lineage>
</organism>
<reference evidence="2 3" key="1">
    <citation type="journal article" date="2016" name="Nat. Commun.">
        <title>Thousands of microbial genomes shed light on interconnected biogeochemical processes in an aquifer system.</title>
        <authorList>
            <person name="Anantharaman K."/>
            <person name="Brown C.T."/>
            <person name="Hug L.A."/>
            <person name="Sharon I."/>
            <person name="Castelle C.J."/>
            <person name="Probst A.J."/>
            <person name="Thomas B.C."/>
            <person name="Singh A."/>
            <person name="Wilkins M.J."/>
            <person name="Karaoz U."/>
            <person name="Brodie E.L."/>
            <person name="Williams K.H."/>
            <person name="Hubbard S.S."/>
            <person name="Banfield J.F."/>
        </authorList>
    </citation>
    <scope>NUCLEOTIDE SEQUENCE [LARGE SCALE GENOMIC DNA]</scope>
</reference>
<evidence type="ECO:0000313" key="3">
    <source>
        <dbReference type="Proteomes" id="UP000176864"/>
    </source>
</evidence>
<protein>
    <submittedName>
        <fullName evidence="2">Uncharacterized protein</fullName>
    </submittedName>
</protein>
<feature type="transmembrane region" description="Helical" evidence="1">
    <location>
        <begin position="43"/>
        <end position="66"/>
    </location>
</feature>
<name>A0A1F5NL73_9BACT</name>
<evidence type="ECO:0000256" key="1">
    <source>
        <dbReference type="SAM" id="Phobius"/>
    </source>
</evidence>
<dbReference type="Proteomes" id="UP000176864">
    <property type="component" value="Unassembled WGS sequence"/>
</dbReference>
<comment type="caution">
    <text evidence="2">The sequence shown here is derived from an EMBL/GenBank/DDBJ whole genome shotgun (WGS) entry which is preliminary data.</text>
</comment>
<evidence type="ECO:0000313" key="2">
    <source>
        <dbReference type="EMBL" id="OGE78262.1"/>
    </source>
</evidence>
<accession>A0A1F5NL73</accession>
<keyword evidence="1" id="KW-0472">Membrane</keyword>
<dbReference type="EMBL" id="MFEK01000014">
    <property type="protein sequence ID" value="OGE78262.1"/>
    <property type="molecule type" value="Genomic_DNA"/>
</dbReference>
<keyword evidence="1" id="KW-0812">Transmembrane</keyword>
<gene>
    <name evidence="2" type="ORF">A2751_03870</name>
</gene>
<dbReference type="AlphaFoldDB" id="A0A1F5NL73"/>
<proteinExistence type="predicted"/>
<keyword evidence="1" id="KW-1133">Transmembrane helix</keyword>
<sequence length="159" mass="17885">MLEDMLANMDDGFLIRQSTAIGSDSIGYIDEARSFLTVRARPVFIFLTFINSVLNEAGVMGCLVMVTMLRRQQQSTTDSNWLEDILPRLDHDTCIRYAGEIGQDLKMFSESVRQLIDNRAGAFKAVLSCMTQVFGDEFLVGALVMLEMIRRAEAMKVNT</sequence>